<dbReference type="GO" id="GO:0016020">
    <property type="term" value="C:membrane"/>
    <property type="evidence" value="ECO:0007669"/>
    <property type="project" value="TreeGrafter"/>
</dbReference>
<name>A0A0X8JR19_9BACT</name>
<dbReference type="RefSeq" id="WP_066606891.1">
    <property type="nucleotide sequence ID" value="NZ_CP014230.1"/>
</dbReference>
<dbReference type="Pfam" id="PF00561">
    <property type="entry name" value="Abhydrolase_1"/>
    <property type="match status" value="1"/>
</dbReference>
<dbReference type="InterPro" id="IPR050266">
    <property type="entry name" value="AB_hydrolase_sf"/>
</dbReference>
<dbReference type="Gene3D" id="3.40.50.1820">
    <property type="entry name" value="alpha/beta hydrolase"/>
    <property type="match status" value="1"/>
</dbReference>
<dbReference type="EMBL" id="CP014230">
    <property type="protein sequence ID" value="AMD93419.1"/>
    <property type="molecule type" value="Genomic_DNA"/>
</dbReference>
<dbReference type="KEGG" id="doa:AXF15_10135"/>
<dbReference type="SUPFAM" id="SSF53474">
    <property type="entry name" value="alpha/beta-Hydrolases"/>
    <property type="match status" value="1"/>
</dbReference>
<evidence type="ECO:0000256" key="1">
    <source>
        <dbReference type="SAM" id="SignalP"/>
    </source>
</evidence>
<dbReference type="STRING" id="888061.AXF15_10135"/>
<keyword evidence="4" id="KW-1185">Reference proteome</keyword>
<dbReference type="PANTHER" id="PTHR43798">
    <property type="entry name" value="MONOACYLGLYCEROL LIPASE"/>
    <property type="match status" value="1"/>
</dbReference>
<accession>A0A0X8JR19</accession>
<sequence>MKTVRILSVLLAGFMMLSGCCRTCSSTEVPSMSIRDRFDHRSGFFVASGDARIYVEEKGDPAAPALLLLHGGLGQMEDFNTITPALAGKFRLVGVDSRGHGRSTLGRNGLSYATLEDDLARIIDTLKLERFSILGFSDGGITACRYAARGDARLEKIVTVGASWEMSATDPAWELLSSMTARDWTEMFPESCADYQRLNPEPDFDRLVARAVEMWTDLGEGGYPGKRMAETAAPLLMVRGDLDPLTSLESMAGLQALRPDVHVLNIPFAEHAAFAESPEIFLRAAEMFFTPKPDAQR</sequence>
<proteinExistence type="predicted"/>
<dbReference type="OrthoDB" id="5342129at2"/>
<dbReference type="InterPro" id="IPR029058">
    <property type="entry name" value="AB_hydrolase_fold"/>
</dbReference>
<dbReference type="Proteomes" id="UP000063964">
    <property type="component" value="Chromosome"/>
</dbReference>
<evidence type="ECO:0000259" key="2">
    <source>
        <dbReference type="Pfam" id="PF00561"/>
    </source>
</evidence>
<protein>
    <recommendedName>
        <fullName evidence="2">AB hydrolase-1 domain-containing protein</fullName>
    </recommendedName>
</protein>
<dbReference type="InterPro" id="IPR000073">
    <property type="entry name" value="AB_hydrolase_1"/>
</dbReference>
<dbReference type="PANTHER" id="PTHR43798:SF33">
    <property type="entry name" value="HYDROLASE, PUTATIVE (AFU_ORTHOLOGUE AFUA_2G14860)-RELATED"/>
    <property type="match status" value="1"/>
</dbReference>
<evidence type="ECO:0000313" key="4">
    <source>
        <dbReference type="Proteomes" id="UP000063964"/>
    </source>
</evidence>
<feature type="signal peptide" evidence="1">
    <location>
        <begin position="1"/>
        <end position="23"/>
    </location>
</feature>
<evidence type="ECO:0000313" key="3">
    <source>
        <dbReference type="EMBL" id="AMD93419.1"/>
    </source>
</evidence>
<keyword evidence="1" id="KW-0732">Signal</keyword>
<gene>
    <name evidence="3" type="ORF">AXF15_10135</name>
</gene>
<feature type="chain" id="PRO_5007067626" description="AB hydrolase-1 domain-containing protein" evidence="1">
    <location>
        <begin position="24"/>
        <end position="297"/>
    </location>
</feature>
<dbReference type="PROSITE" id="PS51257">
    <property type="entry name" value="PROKAR_LIPOPROTEIN"/>
    <property type="match status" value="1"/>
</dbReference>
<feature type="domain" description="AB hydrolase-1" evidence="2">
    <location>
        <begin position="64"/>
        <end position="188"/>
    </location>
</feature>
<dbReference type="AlphaFoldDB" id="A0A0X8JR19"/>
<organism evidence="3 4">
    <name type="scientific">Desulfomicrobium orale DSM 12838</name>
    <dbReference type="NCBI Taxonomy" id="888061"/>
    <lineage>
        <taxon>Bacteria</taxon>
        <taxon>Pseudomonadati</taxon>
        <taxon>Thermodesulfobacteriota</taxon>
        <taxon>Desulfovibrionia</taxon>
        <taxon>Desulfovibrionales</taxon>
        <taxon>Desulfomicrobiaceae</taxon>
        <taxon>Desulfomicrobium</taxon>
    </lineage>
</organism>
<reference evidence="4" key="1">
    <citation type="submission" date="2016-02" db="EMBL/GenBank/DDBJ databases">
        <authorList>
            <person name="Holder M.E."/>
            <person name="Ajami N.J."/>
            <person name="Petrosino J.F."/>
        </authorList>
    </citation>
    <scope>NUCLEOTIDE SEQUENCE [LARGE SCALE GENOMIC DNA]</scope>
    <source>
        <strain evidence="4">DSM 12838</strain>
    </source>
</reference>